<organism evidence="1 2">
    <name type="scientific">Microvirga aerophila</name>
    <dbReference type="NCBI Taxonomy" id="670291"/>
    <lineage>
        <taxon>Bacteria</taxon>
        <taxon>Pseudomonadati</taxon>
        <taxon>Pseudomonadota</taxon>
        <taxon>Alphaproteobacteria</taxon>
        <taxon>Hyphomicrobiales</taxon>
        <taxon>Methylobacteriaceae</taxon>
        <taxon>Microvirga</taxon>
    </lineage>
</organism>
<dbReference type="InterPro" id="IPR003489">
    <property type="entry name" value="RHF/RaiA"/>
</dbReference>
<reference evidence="1 2" key="1">
    <citation type="submission" date="2019-07" db="EMBL/GenBank/DDBJ databases">
        <title>Whole genome shotgun sequence of Microvirga aerophila NBRC 106136.</title>
        <authorList>
            <person name="Hosoyama A."/>
            <person name="Uohara A."/>
            <person name="Ohji S."/>
            <person name="Ichikawa N."/>
        </authorList>
    </citation>
    <scope>NUCLEOTIDE SEQUENCE [LARGE SCALE GENOMIC DNA]</scope>
    <source>
        <strain evidence="1 2">NBRC 106136</strain>
    </source>
</reference>
<evidence type="ECO:0000313" key="2">
    <source>
        <dbReference type="Proteomes" id="UP000321085"/>
    </source>
</evidence>
<accession>A0A512C349</accession>
<protein>
    <recommendedName>
        <fullName evidence="3">Ribosomal subunit interface protein</fullName>
    </recommendedName>
</protein>
<dbReference type="Pfam" id="PF02482">
    <property type="entry name" value="Ribosomal_S30AE"/>
    <property type="match status" value="1"/>
</dbReference>
<dbReference type="AlphaFoldDB" id="A0A512C349"/>
<dbReference type="EMBL" id="BJYU01000220">
    <property type="protein sequence ID" value="GEO18638.1"/>
    <property type="molecule type" value="Genomic_DNA"/>
</dbReference>
<evidence type="ECO:0008006" key="3">
    <source>
        <dbReference type="Google" id="ProtNLM"/>
    </source>
</evidence>
<dbReference type="Proteomes" id="UP000321085">
    <property type="component" value="Unassembled WGS sequence"/>
</dbReference>
<dbReference type="Gene3D" id="3.30.160.100">
    <property type="entry name" value="Ribosome hibernation promotion factor-like"/>
    <property type="match status" value="1"/>
</dbReference>
<name>A0A512C349_9HYPH</name>
<dbReference type="NCBIfam" id="TIGR00741">
    <property type="entry name" value="yfiA"/>
    <property type="match status" value="1"/>
</dbReference>
<sequence>MDATITVQSSNVDLGEILPQHAREGIERVAGKYFGQLTTAAVHFTREGQSYRCTVNMQMSGTKMMTGEAQNDDAFQAFNTALNKAAKQLRRKKREVREDKGTRLDKDMLLRDGLRAG</sequence>
<keyword evidence="2" id="KW-1185">Reference proteome</keyword>
<dbReference type="InterPro" id="IPR036567">
    <property type="entry name" value="RHF-like"/>
</dbReference>
<gene>
    <name evidence="1" type="ORF">MAE02_63340</name>
</gene>
<dbReference type="RefSeq" id="WP_147023113.1">
    <property type="nucleotide sequence ID" value="NZ_BJYU01000220.1"/>
</dbReference>
<evidence type="ECO:0000313" key="1">
    <source>
        <dbReference type="EMBL" id="GEO18638.1"/>
    </source>
</evidence>
<proteinExistence type="predicted"/>
<comment type="caution">
    <text evidence="1">The sequence shown here is derived from an EMBL/GenBank/DDBJ whole genome shotgun (WGS) entry which is preliminary data.</text>
</comment>
<dbReference type="SUPFAM" id="SSF69754">
    <property type="entry name" value="Ribosome binding protein Y (YfiA homologue)"/>
    <property type="match status" value="1"/>
</dbReference>